<accession>A0A6A6NLS9</accession>
<evidence type="ECO:0000313" key="9">
    <source>
        <dbReference type="Proteomes" id="UP000799766"/>
    </source>
</evidence>
<keyword evidence="4" id="KW-0539">Nucleus</keyword>
<dbReference type="PANTHER" id="PTHR13522:SF3">
    <property type="entry name" value="U6 SNRNA PHOSPHODIESTERASE 1"/>
    <property type="match status" value="1"/>
</dbReference>
<feature type="compositionally biased region" description="Basic and acidic residues" evidence="7">
    <location>
        <begin position="53"/>
        <end position="62"/>
    </location>
</feature>
<dbReference type="Proteomes" id="UP000799766">
    <property type="component" value="Unassembled WGS sequence"/>
</dbReference>
<dbReference type="PANTHER" id="PTHR13522">
    <property type="entry name" value="U6 SNRNA PHOSPHODIESTERASE 1"/>
    <property type="match status" value="1"/>
</dbReference>
<protein>
    <recommendedName>
        <fullName evidence="5">U6 snRNA phosphodiesterase 1</fullName>
    </recommendedName>
    <alternativeName>
        <fullName evidence="6">3'-5' RNA exonuclease USB1</fullName>
    </alternativeName>
</protein>
<dbReference type="Pfam" id="PF09749">
    <property type="entry name" value="HVSL"/>
    <property type="match status" value="1"/>
</dbReference>
<dbReference type="OrthoDB" id="49151at2759"/>
<name>A0A6A6NLS9_9PEZI</name>
<dbReference type="Gene3D" id="3.90.1140.10">
    <property type="entry name" value="Cyclic phosphodiesterase"/>
    <property type="match status" value="1"/>
</dbReference>
<dbReference type="EMBL" id="MU001705">
    <property type="protein sequence ID" value="KAF2452690.1"/>
    <property type="molecule type" value="Genomic_DNA"/>
</dbReference>
<evidence type="ECO:0000256" key="5">
    <source>
        <dbReference type="ARBA" id="ARBA00029543"/>
    </source>
</evidence>
<evidence type="ECO:0000256" key="3">
    <source>
        <dbReference type="ARBA" id="ARBA00023239"/>
    </source>
</evidence>
<evidence type="ECO:0000256" key="6">
    <source>
        <dbReference type="ARBA" id="ARBA00030030"/>
    </source>
</evidence>
<evidence type="ECO:0000313" key="8">
    <source>
        <dbReference type="EMBL" id="KAF2452690.1"/>
    </source>
</evidence>
<feature type="region of interest" description="Disordered" evidence="7">
    <location>
        <begin position="1"/>
        <end position="109"/>
    </location>
</feature>
<feature type="compositionally biased region" description="Low complexity" evidence="7">
    <location>
        <begin position="73"/>
        <end position="100"/>
    </location>
</feature>
<keyword evidence="1" id="KW-0540">Nuclease</keyword>
<keyword evidence="9" id="KW-1185">Reference proteome</keyword>
<dbReference type="GO" id="GO:0000175">
    <property type="term" value="F:3'-5'-RNA exonuclease activity"/>
    <property type="evidence" value="ECO:0007669"/>
    <property type="project" value="TreeGrafter"/>
</dbReference>
<evidence type="ECO:0000256" key="4">
    <source>
        <dbReference type="ARBA" id="ARBA00023242"/>
    </source>
</evidence>
<dbReference type="GO" id="GO:0016829">
    <property type="term" value="F:lyase activity"/>
    <property type="evidence" value="ECO:0007669"/>
    <property type="project" value="UniProtKB-KW"/>
</dbReference>
<dbReference type="GO" id="GO:0034477">
    <property type="term" value="P:U6 snRNA 3'-end processing"/>
    <property type="evidence" value="ECO:0007669"/>
    <property type="project" value="InterPro"/>
</dbReference>
<evidence type="ECO:0000256" key="1">
    <source>
        <dbReference type="ARBA" id="ARBA00022722"/>
    </source>
</evidence>
<keyword evidence="3" id="KW-0456">Lyase</keyword>
<dbReference type="AlphaFoldDB" id="A0A6A6NLS9"/>
<evidence type="ECO:0000256" key="7">
    <source>
        <dbReference type="SAM" id="MobiDB-lite"/>
    </source>
</evidence>
<feature type="compositionally biased region" description="Polar residues" evidence="7">
    <location>
        <begin position="1"/>
        <end position="19"/>
    </location>
</feature>
<dbReference type="GO" id="GO:0005634">
    <property type="term" value="C:nucleus"/>
    <property type="evidence" value="ECO:0007669"/>
    <property type="project" value="TreeGrafter"/>
</dbReference>
<organism evidence="8 9">
    <name type="scientific">Lineolata rhizophorae</name>
    <dbReference type="NCBI Taxonomy" id="578093"/>
    <lineage>
        <taxon>Eukaryota</taxon>
        <taxon>Fungi</taxon>
        <taxon>Dikarya</taxon>
        <taxon>Ascomycota</taxon>
        <taxon>Pezizomycotina</taxon>
        <taxon>Dothideomycetes</taxon>
        <taxon>Dothideomycetes incertae sedis</taxon>
        <taxon>Lineolatales</taxon>
        <taxon>Lineolataceae</taxon>
        <taxon>Lineolata</taxon>
    </lineage>
</organism>
<proteinExistence type="predicted"/>
<gene>
    <name evidence="8" type="ORF">BDY21DRAFT_375383</name>
</gene>
<reference evidence="8" key="1">
    <citation type="journal article" date="2020" name="Stud. Mycol.">
        <title>101 Dothideomycetes genomes: a test case for predicting lifestyles and emergence of pathogens.</title>
        <authorList>
            <person name="Haridas S."/>
            <person name="Albert R."/>
            <person name="Binder M."/>
            <person name="Bloem J."/>
            <person name="Labutti K."/>
            <person name="Salamov A."/>
            <person name="Andreopoulos B."/>
            <person name="Baker S."/>
            <person name="Barry K."/>
            <person name="Bills G."/>
            <person name="Bluhm B."/>
            <person name="Cannon C."/>
            <person name="Castanera R."/>
            <person name="Culley D."/>
            <person name="Daum C."/>
            <person name="Ezra D."/>
            <person name="Gonzalez J."/>
            <person name="Henrissat B."/>
            <person name="Kuo A."/>
            <person name="Liang C."/>
            <person name="Lipzen A."/>
            <person name="Lutzoni F."/>
            <person name="Magnuson J."/>
            <person name="Mondo S."/>
            <person name="Nolan M."/>
            <person name="Ohm R."/>
            <person name="Pangilinan J."/>
            <person name="Park H.-J."/>
            <person name="Ramirez L."/>
            <person name="Alfaro M."/>
            <person name="Sun H."/>
            <person name="Tritt A."/>
            <person name="Yoshinaga Y."/>
            <person name="Zwiers L.-H."/>
            <person name="Turgeon B."/>
            <person name="Goodwin S."/>
            <person name="Spatafora J."/>
            <person name="Crous P."/>
            <person name="Grigoriev I."/>
        </authorList>
    </citation>
    <scope>NUCLEOTIDE SEQUENCE</scope>
    <source>
        <strain evidence="8">ATCC 16933</strain>
    </source>
</reference>
<keyword evidence="2" id="KW-0378">Hydrolase</keyword>
<evidence type="ECO:0000256" key="2">
    <source>
        <dbReference type="ARBA" id="ARBA00022801"/>
    </source>
</evidence>
<sequence>MANARPQQQRLSTITTPPSSKLRATITTILPPPHPRPMPGSLVAYPDSESDEESRPAGVEKDVEMEDVAANGAPASTTAAPPAPTTTTTTFSPSSAPVPAQSISGSTAAPSRDALPALPAHLDTAYAVPRRVATTDDPELHGGQERDVGHAEGMYPTFVMVEWAPTEEQFNALEGVVDAVRALRGSSSAEFVSNVEVAQNGGRRLHISLSVTLRLRGEQRAVFKERLLENMRRVRVAAPFEVPLGRLEWWPRRSNNSRITAWMLALQVGRSGGHEMSRLLWAANMTAVSLGLPTLRSEGQQRALPRHLAGRPEPREQLEAAWRHHLRREHPVSTLSLDIRDYPSSIAKSTYGASCLENPDDRFAWQDPFHVTLARAPVAIQDARPPDAAAYTIPGPVQGDAENAHRRSHPLPPPLAGATVPVSRVTVSIGNEVSYLHFGGASLVWEGAGAGTQLGGVLG</sequence>
<dbReference type="InterPro" id="IPR027521">
    <property type="entry name" value="Usb1"/>
</dbReference>